<dbReference type="PANTHER" id="PTHR31234">
    <property type="entry name" value="LATE EMBRYOGENESIS ABUNDANT (LEA) HYDROXYPROLINE-RICH GLYCOPROTEIN FAMILY"/>
    <property type="match status" value="1"/>
</dbReference>
<feature type="region of interest" description="Disordered" evidence="5">
    <location>
        <begin position="1"/>
        <end position="42"/>
    </location>
</feature>
<dbReference type="OrthoDB" id="695142at2759"/>
<dbReference type="STRING" id="4097.A0A1S4A7M8"/>
<dbReference type="Pfam" id="PF03168">
    <property type="entry name" value="LEA_2"/>
    <property type="match status" value="1"/>
</dbReference>
<comment type="subcellular location">
    <subcellularLocation>
        <location evidence="1">Membrane</location>
        <topology evidence="1">Single-pass membrane protein</topology>
    </subcellularLocation>
</comment>
<keyword evidence="4 6" id="KW-0472">Membrane</keyword>
<evidence type="ECO:0000256" key="5">
    <source>
        <dbReference type="SAM" id="MobiDB-lite"/>
    </source>
</evidence>
<organism evidence="8">
    <name type="scientific">Nicotiana tabacum</name>
    <name type="common">Common tobacco</name>
    <dbReference type="NCBI Taxonomy" id="4097"/>
    <lineage>
        <taxon>Eukaryota</taxon>
        <taxon>Viridiplantae</taxon>
        <taxon>Streptophyta</taxon>
        <taxon>Embryophyta</taxon>
        <taxon>Tracheophyta</taxon>
        <taxon>Spermatophyta</taxon>
        <taxon>Magnoliopsida</taxon>
        <taxon>eudicotyledons</taxon>
        <taxon>Gunneridae</taxon>
        <taxon>Pentapetalae</taxon>
        <taxon>asterids</taxon>
        <taxon>lamiids</taxon>
        <taxon>Solanales</taxon>
        <taxon>Solanaceae</taxon>
        <taxon>Nicotianoideae</taxon>
        <taxon>Nicotianeae</taxon>
        <taxon>Nicotiana</taxon>
    </lineage>
</organism>
<dbReference type="OMA" id="FFATMIC"/>
<feature type="domain" description="Late embryogenesis abundant protein LEA-2 subgroup" evidence="7">
    <location>
        <begin position="129"/>
        <end position="224"/>
    </location>
</feature>
<proteinExistence type="predicted"/>
<sequence>MNDPNRPPVTGYPAAAPPNPNGYGGYGSSAQPPPPGTAYPYAAPPPSSTTYYNNNPYYQQPNPHAVQRATFLRRIIAIAIAAMVITGAFIFIVWLILRPRLPEFRVDSLSVSNLNLSNSLISANWDLRFTVRNPNKKLTLYYDDVAAAVFYDSASLSDTTVPPFFQDKRAETAQKASFATSGSYVENRAFDGMNKERARSSAIGFDVRMVARVRFKAGAWRARRRFIRVYCKDLSVGVGPNKSSGNLLGGPRQCRVGL</sequence>
<dbReference type="GO" id="GO:0016020">
    <property type="term" value="C:membrane"/>
    <property type="evidence" value="ECO:0007669"/>
    <property type="project" value="UniProtKB-SubCell"/>
</dbReference>
<keyword evidence="2 6" id="KW-0812">Transmembrane</keyword>
<dbReference type="KEGG" id="nta:107794644"/>
<reference evidence="8" key="1">
    <citation type="submission" date="2025-08" db="UniProtKB">
        <authorList>
            <consortium name="RefSeq"/>
        </authorList>
    </citation>
    <scope>IDENTIFICATION</scope>
</reference>
<name>A0A1S4A7M8_TOBAC</name>
<evidence type="ECO:0000259" key="7">
    <source>
        <dbReference type="Pfam" id="PF03168"/>
    </source>
</evidence>
<dbReference type="PANTHER" id="PTHR31234:SF55">
    <property type="entry name" value="LATE EMBRYOGENESIS ABUNDANT (LEA) HYDROXYPROLINE-RICH GLYCOPROTEIN FAMILY"/>
    <property type="match status" value="1"/>
</dbReference>
<feature type="transmembrane region" description="Helical" evidence="6">
    <location>
        <begin position="75"/>
        <end position="97"/>
    </location>
</feature>
<accession>A0A1S4A7M8</accession>
<dbReference type="GO" id="GO:0098542">
    <property type="term" value="P:defense response to other organism"/>
    <property type="evidence" value="ECO:0007669"/>
    <property type="project" value="InterPro"/>
</dbReference>
<dbReference type="AlphaFoldDB" id="A0A1S4A7M8"/>
<dbReference type="InterPro" id="IPR044839">
    <property type="entry name" value="NDR1-like"/>
</dbReference>
<feature type="compositionally biased region" description="Pro residues" evidence="5">
    <location>
        <begin position="31"/>
        <end position="42"/>
    </location>
</feature>
<dbReference type="RefSeq" id="XP_016472643.1">
    <property type="nucleotide sequence ID" value="XM_016617157.1"/>
</dbReference>
<evidence type="ECO:0000256" key="2">
    <source>
        <dbReference type="ARBA" id="ARBA00022692"/>
    </source>
</evidence>
<keyword evidence="3 6" id="KW-1133">Transmembrane helix</keyword>
<dbReference type="PaxDb" id="4097-A0A1S4A7M8"/>
<evidence type="ECO:0000313" key="8">
    <source>
        <dbReference type="RefSeq" id="XP_016472643.1"/>
    </source>
</evidence>
<gene>
    <name evidence="8" type="primary">LOC107794644</name>
</gene>
<protein>
    <submittedName>
        <fullName evidence="8">Protein YLS9</fullName>
    </submittedName>
</protein>
<evidence type="ECO:0000256" key="6">
    <source>
        <dbReference type="SAM" id="Phobius"/>
    </source>
</evidence>
<dbReference type="InterPro" id="IPR004864">
    <property type="entry name" value="LEA_2"/>
</dbReference>
<evidence type="ECO:0000256" key="1">
    <source>
        <dbReference type="ARBA" id="ARBA00004167"/>
    </source>
</evidence>
<evidence type="ECO:0000256" key="3">
    <source>
        <dbReference type="ARBA" id="ARBA00022989"/>
    </source>
</evidence>
<evidence type="ECO:0000256" key="4">
    <source>
        <dbReference type="ARBA" id="ARBA00023136"/>
    </source>
</evidence>